<dbReference type="PROSITE" id="PS50207">
    <property type="entry name" value="CASPASE_P10"/>
    <property type="match status" value="1"/>
</dbReference>
<dbReference type="Gene3D" id="3.40.50.1460">
    <property type="match status" value="1"/>
</dbReference>
<accession>A0A8C5BCN8</accession>
<evidence type="ECO:0000256" key="3">
    <source>
        <dbReference type="RuleBase" id="RU003971"/>
    </source>
</evidence>
<dbReference type="GO" id="GO:0005737">
    <property type="term" value="C:cytoplasm"/>
    <property type="evidence" value="ECO:0007669"/>
    <property type="project" value="UniProtKB-ARBA"/>
</dbReference>
<dbReference type="GO" id="GO:0051604">
    <property type="term" value="P:protein maturation"/>
    <property type="evidence" value="ECO:0007669"/>
    <property type="project" value="UniProtKB-ARBA"/>
</dbReference>
<evidence type="ECO:0000259" key="6">
    <source>
        <dbReference type="PROSITE" id="PS50209"/>
    </source>
</evidence>
<dbReference type="GO" id="GO:0004197">
    <property type="term" value="F:cysteine-type endopeptidase activity"/>
    <property type="evidence" value="ECO:0007669"/>
    <property type="project" value="InterPro"/>
</dbReference>
<dbReference type="GO" id="GO:0006915">
    <property type="term" value="P:apoptotic process"/>
    <property type="evidence" value="ECO:0007669"/>
    <property type="project" value="UniProtKB-KW"/>
</dbReference>
<dbReference type="InterPro" id="IPR015917">
    <property type="entry name" value="Pept_C14A"/>
</dbReference>
<dbReference type="PROSITE" id="PS50208">
    <property type="entry name" value="CASPASE_P20"/>
    <property type="match status" value="1"/>
</dbReference>
<proteinExistence type="inferred from homology"/>
<evidence type="ECO:0000313" key="7">
    <source>
        <dbReference type="Ensembl" id="ENSGMOP00000045455.1"/>
    </source>
</evidence>
<dbReference type="GeneTree" id="ENSGT00940000162428"/>
<keyword evidence="2" id="KW-0053">Apoptosis</keyword>
<dbReference type="SMART" id="SM00115">
    <property type="entry name" value="CASc"/>
    <property type="match status" value="1"/>
</dbReference>
<keyword evidence="8" id="KW-1185">Reference proteome</keyword>
<dbReference type="PANTHER" id="PTHR48169:SF6">
    <property type="entry name" value="CASPASE-8-LIKE"/>
    <property type="match status" value="1"/>
</dbReference>
<reference evidence="7" key="2">
    <citation type="submission" date="2025-09" db="UniProtKB">
        <authorList>
            <consortium name="Ensembl"/>
        </authorList>
    </citation>
    <scope>IDENTIFICATION</scope>
</reference>
<dbReference type="InterPro" id="IPR011600">
    <property type="entry name" value="Pept_C14_caspase"/>
</dbReference>
<sequence>MGDQVPFLLLGFVGKVGLPALKGLLDDLWQREVLSTDDKDTVLEDQTIRSDRARCLIDMVMAKGERASLAMIDCMLERDRELYLTLGLILPPSPTDRGGSYINHLSASLLCLEEDKYPLTCKPTGLCLIINNENFQDGTKRSGTQKDDMFDAGDRMVPELQSQLLQRLKLVDLKFTPLSRHRCIRLGHGDAFVCCVLSHGDEDVVSGVDGKTLPIIDITSAFNGEHCPALIGKPKVFFIQACQGPNLHTGWTVDDLPFHWQKPKADKGRQTKKEHHPNEADYLVSKATVAKYPAFRDENTGSYFMQSLCKQLRMGCARGEDILKILVDVNADVSKEDFGQNCSEKQMLKQMPEFRVTLRHALVFSPCFRRET</sequence>
<dbReference type="PROSITE" id="PS01122">
    <property type="entry name" value="CASPASE_CYS"/>
    <property type="match status" value="1"/>
</dbReference>
<dbReference type="InterPro" id="IPR011029">
    <property type="entry name" value="DEATH-like_dom_sf"/>
</dbReference>
<dbReference type="GO" id="GO:0006508">
    <property type="term" value="P:proteolysis"/>
    <property type="evidence" value="ECO:0007669"/>
    <property type="project" value="InterPro"/>
</dbReference>
<dbReference type="InterPro" id="IPR001315">
    <property type="entry name" value="CARD"/>
</dbReference>
<dbReference type="AlphaFoldDB" id="A0A8C5BCN8"/>
<dbReference type="SUPFAM" id="SSF47986">
    <property type="entry name" value="DEATH domain"/>
    <property type="match status" value="1"/>
</dbReference>
<dbReference type="InterPro" id="IPR029030">
    <property type="entry name" value="Caspase-like_dom_sf"/>
</dbReference>
<dbReference type="Gene3D" id="1.10.533.10">
    <property type="entry name" value="Death Domain, Fas"/>
    <property type="match status" value="1"/>
</dbReference>
<dbReference type="PRINTS" id="PR00376">
    <property type="entry name" value="IL1BCENZYME"/>
</dbReference>
<feature type="domain" description="Caspase family p10" evidence="4">
    <location>
        <begin position="277"/>
        <end position="366"/>
    </location>
</feature>
<dbReference type="GO" id="GO:0043067">
    <property type="term" value="P:regulation of programmed cell death"/>
    <property type="evidence" value="ECO:0007669"/>
    <property type="project" value="UniProtKB-ARBA"/>
</dbReference>
<dbReference type="Ensembl" id="ENSGMOT00000025118.1">
    <property type="protein sequence ID" value="ENSGMOP00000045455.1"/>
    <property type="gene ID" value="ENSGMOG00000037099.1"/>
</dbReference>
<dbReference type="PANTHER" id="PTHR48169">
    <property type="entry name" value="DED DOMAIN-CONTAINING PROTEIN"/>
    <property type="match status" value="1"/>
</dbReference>
<dbReference type="PROSITE" id="PS50209">
    <property type="entry name" value="CARD"/>
    <property type="match status" value="1"/>
</dbReference>
<dbReference type="Pfam" id="PF00656">
    <property type="entry name" value="Peptidase_C14"/>
    <property type="match status" value="1"/>
</dbReference>
<evidence type="ECO:0008006" key="9">
    <source>
        <dbReference type="Google" id="ProtNLM"/>
    </source>
</evidence>
<dbReference type="Proteomes" id="UP000694546">
    <property type="component" value="Chromosome 16"/>
</dbReference>
<feature type="domain" description="Caspase family p20" evidence="5">
    <location>
        <begin position="123"/>
        <end position="246"/>
    </location>
</feature>
<reference evidence="7" key="1">
    <citation type="submission" date="2025-08" db="UniProtKB">
        <authorList>
            <consortium name="Ensembl"/>
        </authorList>
    </citation>
    <scope>IDENTIFICATION</scope>
</reference>
<dbReference type="Pfam" id="PF00619">
    <property type="entry name" value="CARD"/>
    <property type="match status" value="1"/>
</dbReference>
<evidence type="ECO:0000259" key="5">
    <source>
        <dbReference type="PROSITE" id="PS50208"/>
    </source>
</evidence>
<name>A0A8C5BCN8_GADMO</name>
<evidence type="ECO:0000259" key="4">
    <source>
        <dbReference type="PROSITE" id="PS50207"/>
    </source>
</evidence>
<dbReference type="SUPFAM" id="SSF52129">
    <property type="entry name" value="Caspase-like"/>
    <property type="match status" value="1"/>
</dbReference>
<dbReference type="InterPro" id="IPR002138">
    <property type="entry name" value="Pept_C14_p10"/>
</dbReference>
<dbReference type="InterPro" id="IPR001309">
    <property type="entry name" value="Pept_C14_p20"/>
</dbReference>
<evidence type="ECO:0000313" key="8">
    <source>
        <dbReference type="Proteomes" id="UP000694546"/>
    </source>
</evidence>
<protein>
    <recommendedName>
        <fullName evidence="9">Caspase-8</fullName>
    </recommendedName>
</protein>
<evidence type="ECO:0000256" key="1">
    <source>
        <dbReference type="ARBA" id="ARBA00010134"/>
    </source>
</evidence>
<comment type="similarity">
    <text evidence="1 3">Belongs to the peptidase C14A family.</text>
</comment>
<evidence type="ECO:0000256" key="2">
    <source>
        <dbReference type="ARBA" id="ARBA00022703"/>
    </source>
</evidence>
<dbReference type="InterPro" id="IPR033139">
    <property type="entry name" value="Caspase_cys_AS"/>
</dbReference>
<feature type="domain" description="CARD" evidence="6">
    <location>
        <begin position="12"/>
        <end position="90"/>
    </location>
</feature>
<organism evidence="7 8">
    <name type="scientific">Gadus morhua</name>
    <name type="common">Atlantic cod</name>
    <dbReference type="NCBI Taxonomy" id="8049"/>
    <lineage>
        <taxon>Eukaryota</taxon>
        <taxon>Metazoa</taxon>
        <taxon>Chordata</taxon>
        <taxon>Craniata</taxon>
        <taxon>Vertebrata</taxon>
        <taxon>Euteleostomi</taxon>
        <taxon>Actinopterygii</taxon>
        <taxon>Neopterygii</taxon>
        <taxon>Teleostei</taxon>
        <taxon>Neoteleostei</taxon>
        <taxon>Acanthomorphata</taxon>
        <taxon>Zeiogadaria</taxon>
        <taxon>Gadariae</taxon>
        <taxon>Gadiformes</taxon>
        <taxon>Gadoidei</taxon>
        <taxon>Gadidae</taxon>
        <taxon>Gadus</taxon>
    </lineage>
</organism>